<dbReference type="Proteomes" id="UP000492821">
    <property type="component" value="Unassembled WGS sequence"/>
</dbReference>
<dbReference type="Gene3D" id="2.70.170.10">
    <property type="entry name" value="Neurotransmitter-gated ion-channel ligand-binding domain"/>
    <property type="match status" value="1"/>
</dbReference>
<name>A0A7E4VS11_PANRE</name>
<dbReference type="GO" id="GO:0016020">
    <property type="term" value="C:membrane"/>
    <property type="evidence" value="ECO:0007669"/>
    <property type="project" value="InterPro"/>
</dbReference>
<dbReference type="InterPro" id="IPR036734">
    <property type="entry name" value="Neur_chan_lig-bd_sf"/>
</dbReference>
<evidence type="ECO:0000256" key="1">
    <source>
        <dbReference type="SAM" id="SignalP"/>
    </source>
</evidence>
<proteinExistence type="predicted"/>
<reference evidence="3" key="1">
    <citation type="journal article" date="2013" name="Genetics">
        <title>The draft genome and transcriptome of Panagrellus redivivus are shaped by the harsh demands of a free-living lifestyle.</title>
        <authorList>
            <person name="Srinivasan J."/>
            <person name="Dillman A.R."/>
            <person name="Macchietto M.G."/>
            <person name="Heikkinen L."/>
            <person name="Lakso M."/>
            <person name="Fracchia K.M."/>
            <person name="Antoshechkin I."/>
            <person name="Mortazavi A."/>
            <person name="Wong G."/>
            <person name="Sternberg P.W."/>
        </authorList>
    </citation>
    <scope>NUCLEOTIDE SEQUENCE [LARGE SCALE GENOMIC DNA]</scope>
    <source>
        <strain evidence="3">MT8872</strain>
    </source>
</reference>
<feature type="chain" id="PRO_5029009098" evidence="1">
    <location>
        <begin position="26"/>
        <end position="253"/>
    </location>
</feature>
<dbReference type="GO" id="GO:0005230">
    <property type="term" value="F:extracellular ligand-gated monoatomic ion channel activity"/>
    <property type="evidence" value="ECO:0007669"/>
    <property type="project" value="InterPro"/>
</dbReference>
<dbReference type="Pfam" id="PF02931">
    <property type="entry name" value="Neur_chan_LBD"/>
    <property type="match status" value="1"/>
</dbReference>
<keyword evidence="3" id="KW-1185">Reference proteome</keyword>
<feature type="domain" description="Neurotransmitter-gated ion-channel ligand-binding" evidence="2">
    <location>
        <begin position="71"/>
        <end position="231"/>
    </location>
</feature>
<protein>
    <submittedName>
        <fullName evidence="4">Neur_chan_LBD domain-containing protein</fullName>
    </submittedName>
</protein>
<dbReference type="InterPro" id="IPR006202">
    <property type="entry name" value="Neur_chan_lig-bd"/>
</dbReference>
<evidence type="ECO:0000313" key="3">
    <source>
        <dbReference type="Proteomes" id="UP000492821"/>
    </source>
</evidence>
<sequence length="253" mass="28730">MTQRRQRSRLLLAFVIFSSIILNFAEDCRSNNALLKEKLRQRNRVSHEPPSEGLLLSLKIQDLRLSSPSTLLIDGFLTKRFQDASLDYSRDRPCDEYAVIRIANASTFDTPKISLMNGEWLSGGDKTQINAVVYQNGTVFETERIAISAPCSPNSTTPFGGLVCRLIWHNLAFSQNEMFVTWAEDVSENPAALEKALQSVADYKVSHLEFKHNSIQKFDRVFDELTFEVVLSKSKTKELLLFYVPQIMFVAIA</sequence>
<reference evidence="4" key="2">
    <citation type="submission" date="2020-10" db="UniProtKB">
        <authorList>
            <consortium name="WormBaseParasite"/>
        </authorList>
    </citation>
    <scope>IDENTIFICATION</scope>
</reference>
<dbReference type="SUPFAM" id="SSF63712">
    <property type="entry name" value="Nicotinic receptor ligand binding domain-like"/>
    <property type="match status" value="1"/>
</dbReference>
<evidence type="ECO:0000313" key="4">
    <source>
        <dbReference type="WBParaSite" id="Pan_g2466.t1"/>
    </source>
</evidence>
<evidence type="ECO:0000259" key="2">
    <source>
        <dbReference type="Pfam" id="PF02931"/>
    </source>
</evidence>
<dbReference type="AlphaFoldDB" id="A0A7E4VS11"/>
<dbReference type="WBParaSite" id="Pan_g2466.t1">
    <property type="protein sequence ID" value="Pan_g2466.t1"/>
    <property type="gene ID" value="Pan_g2466"/>
</dbReference>
<organism evidence="3 4">
    <name type="scientific">Panagrellus redivivus</name>
    <name type="common">Microworm</name>
    <dbReference type="NCBI Taxonomy" id="6233"/>
    <lineage>
        <taxon>Eukaryota</taxon>
        <taxon>Metazoa</taxon>
        <taxon>Ecdysozoa</taxon>
        <taxon>Nematoda</taxon>
        <taxon>Chromadorea</taxon>
        <taxon>Rhabditida</taxon>
        <taxon>Tylenchina</taxon>
        <taxon>Panagrolaimomorpha</taxon>
        <taxon>Panagrolaimoidea</taxon>
        <taxon>Panagrolaimidae</taxon>
        <taxon>Panagrellus</taxon>
    </lineage>
</organism>
<accession>A0A7E4VS11</accession>
<feature type="signal peptide" evidence="1">
    <location>
        <begin position="1"/>
        <end position="25"/>
    </location>
</feature>
<keyword evidence="1" id="KW-0732">Signal</keyword>